<keyword evidence="11" id="KW-1185">Reference proteome</keyword>
<sequence length="570" mass="62508">MFRSEGPTPYILLVVLCCLLYLPGLTRLPVVDRDEARYAQATRQMLESGDFVRIRFQDEPRHKKPIGIYWLQAASVSLFSASEGKDIWPFRVPSVLCATLAALLTFALGRRLFDARRALLGAALLAACVMLIFEAHQAKTDAALLAATLAAQGSLALVYLRAKSEEPALVWPVISFWFALGVGILIKAPVAPVLSGFTIAALVIADRNGQWLKRLRPLPGILLLALVVCPWAFAIYKATGGSFFYDSVARDILPKLISVHESHGSPPGYYLLLSTITFWPASACLGPTLHGAWKKRRSPGVRFCLAWIVPYWIFFELAPTKLPHYTLPVYPALALLTADALFTLKEGGAKWPRFWPRWVPILVWSITGAAMFGISIFFPWYFDGRFLPEALLPGLAAVAAVALAIRSLAGERPVKSAIIMIVGSTVIFGFALHRILPEVRGFWPTTTVVDAVHALERARGTRIPVASVGYQEPSLVFMLGTDTGLLTSANAVSLLARNPRALVIVDNKSEEEFHRDLDAARVSVREIGSVRGFHYTKGRWITLRFCVSTAAPSEEGTNLPGTNPARLPGP</sequence>
<feature type="transmembrane region" description="Helical" evidence="8">
    <location>
        <begin position="118"/>
        <end position="136"/>
    </location>
</feature>
<feature type="transmembrane region" description="Helical" evidence="8">
    <location>
        <begin position="167"/>
        <end position="184"/>
    </location>
</feature>
<evidence type="ECO:0000256" key="7">
    <source>
        <dbReference type="ARBA" id="ARBA00023136"/>
    </source>
</evidence>
<dbReference type="KEGG" id="sfu:Sfum_0380"/>
<reference evidence="10 11" key="1">
    <citation type="submission" date="2006-10" db="EMBL/GenBank/DDBJ databases">
        <title>Complete sequence of Syntrophobacter fumaroxidans MPOB.</title>
        <authorList>
            <consortium name="US DOE Joint Genome Institute"/>
            <person name="Copeland A."/>
            <person name="Lucas S."/>
            <person name="Lapidus A."/>
            <person name="Barry K."/>
            <person name="Detter J.C."/>
            <person name="Glavina del Rio T."/>
            <person name="Hammon N."/>
            <person name="Israni S."/>
            <person name="Pitluck S."/>
            <person name="Goltsman E.G."/>
            <person name="Martinez M."/>
            <person name="Schmutz J."/>
            <person name="Larimer F."/>
            <person name="Land M."/>
            <person name="Hauser L."/>
            <person name="Kyrpides N."/>
            <person name="Kim E."/>
            <person name="Boone D.R."/>
            <person name="Brockman F."/>
            <person name="Culley D."/>
            <person name="Ferry J."/>
            <person name="Gunsalus R."/>
            <person name="McInerney M.J."/>
            <person name="Morrison M."/>
            <person name="Plugge C."/>
            <person name="Rohlin L."/>
            <person name="Scholten J."/>
            <person name="Sieber J."/>
            <person name="Stams A.J.M."/>
            <person name="Worm P."/>
            <person name="Henstra A.M."/>
            <person name="Richardson P."/>
        </authorList>
    </citation>
    <scope>NUCLEOTIDE SEQUENCE [LARGE SCALE GENOMIC DNA]</scope>
    <source>
        <strain evidence="11">DSM 10017 / MPOB</strain>
    </source>
</reference>
<gene>
    <name evidence="10" type="ordered locus">Sfum_0380</name>
</gene>
<proteinExistence type="predicted"/>
<dbReference type="InterPro" id="IPR038731">
    <property type="entry name" value="RgtA/B/C-like"/>
</dbReference>
<feature type="transmembrane region" description="Helical" evidence="8">
    <location>
        <begin position="190"/>
        <end position="206"/>
    </location>
</feature>
<evidence type="ECO:0000313" key="11">
    <source>
        <dbReference type="Proteomes" id="UP000001784"/>
    </source>
</evidence>
<dbReference type="eggNOG" id="COG1807">
    <property type="taxonomic scope" value="Bacteria"/>
</dbReference>
<dbReference type="InterPro" id="IPR050297">
    <property type="entry name" value="LipidA_mod_glycosyltrf_83"/>
</dbReference>
<feature type="transmembrane region" description="Helical" evidence="8">
    <location>
        <begin position="356"/>
        <end position="380"/>
    </location>
</feature>
<dbReference type="GO" id="GO:0009103">
    <property type="term" value="P:lipopolysaccharide biosynthetic process"/>
    <property type="evidence" value="ECO:0007669"/>
    <property type="project" value="TreeGrafter"/>
</dbReference>
<keyword evidence="5 8" id="KW-0812">Transmembrane</keyword>
<evidence type="ECO:0000256" key="2">
    <source>
        <dbReference type="ARBA" id="ARBA00022475"/>
    </source>
</evidence>
<evidence type="ECO:0000259" key="9">
    <source>
        <dbReference type="Pfam" id="PF13231"/>
    </source>
</evidence>
<comment type="subcellular location">
    <subcellularLocation>
        <location evidence="1">Cell membrane</location>
        <topology evidence="1">Multi-pass membrane protein</topology>
    </subcellularLocation>
</comment>
<dbReference type="Proteomes" id="UP000001784">
    <property type="component" value="Chromosome"/>
</dbReference>
<feature type="transmembrane region" description="Helical" evidence="8">
    <location>
        <begin position="87"/>
        <end position="106"/>
    </location>
</feature>
<dbReference type="PANTHER" id="PTHR33908:SF3">
    <property type="entry name" value="UNDECAPRENYL PHOSPHATE-ALPHA-4-AMINO-4-DEOXY-L-ARABINOSE ARABINOSYL TRANSFERASE"/>
    <property type="match status" value="1"/>
</dbReference>
<dbReference type="GO" id="GO:0016763">
    <property type="term" value="F:pentosyltransferase activity"/>
    <property type="evidence" value="ECO:0007669"/>
    <property type="project" value="TreeGrafter"/>
</dbReference>
<keyword evidence="2" id="KW-1003">Cell membrane</keyword>
<keyword evidence="7 8" id="KW-0472">Membrane</keyword>
<dbReference type="Pfam" id="PF13231">
    <property type="entry name" value="PMT_2"/>
    <property type="match status" value="1"/>
</dbReference>
<keyword evidence="3" id="KW-0328">Glycosyltransferase</keyword>
<dbReference type="PANTHER" id="PTHR33908">
    <property type="entry name" value="MANNOSYLTRANSFERASE YKCB-RELATED"/>
    <property type="match status" value="1"/>
</dbReference>
<keyword evidence="4 10" id="KW-0808">Transferase</keyword>
<dbReference type="GO" id="GO:0010041">
    <property type="term" value="P:response to iron(III) ion"/>
    <property type="evidence" value="ECO:0007669"/>
    <property type="project" value="TreeGrafter"/>
</dbReference>
<evidence type="ECO:0000256" key="3">
    <source>
        <dbReference type="ARBA" id="ARBA00022676"/>
    </source>
</evidence>
<evidence type="ECO:0000256" key="6">
    <source>
        <dbReference type="ARBA" id="ARBA00022989"/>
    </source>
</evidence>
<accession>A0LF78</accession>
<feature type="domain" description="Glycosyltransferase RgtA/B/C/D-like" evidence="9">
    <location>
        <begin position="63"/>
        <end position="231"/>
    </location>
</feature>
<dbReference type="RefSeq" id="WP_011697253.1">
    <property type="nucleotide sequence ID" value="NC_008554.1"/>
</dbReference>
<dbReference type="GO" id="GO:0005886">
    <property type="term" value="C:plasma membrane"/>
    <property type="evidence" value="ECO:0007669"/>
    <property type="project" value="UniProtKB-SubCell"/>
</dbReference>
<feature type="transmembrane region" description="Helical" evidence="8">
    <location>
        <begin position="142"/>
        <end position="160"/>
    </location>
</feature>
<feature type="transmembrane region" description="Helical" evidence="8">
    <location>
        <begin position="218"/>
        <end position="236"/>
    </location>
</feature>
<organism evidence="10 11">
    <name type="scientific">Syntrophobacter fumaroxidans (strain DSM 10017 / MPOB)</name>
    <dbReference type="NCBI Taxonomy" id="335543"/>
    <lineage>
        <taxon>Bacteria</taxon>
        <taxon>Pseudomonadati</taxon>
        <taxon>Thermodesulfobacteriota</taxon>
        <taxon>Syntrophobacteria</taxon>
        <taxon>Syntrophobacterales</taxon>
        <taxon>Syntrophobacteraceae</taxon>
        <taxon>Syntrophobacter</taxon>
    </lineage>
</organism>
<name>A0LF78_SYNFM</name>
<evidence type="ECO:0000256" key="8">
    <source>
        <dbReference type="SAM" id="Phobius"/>
    </source>
</evidence>
<keyword evidence="6 8" id="KW-1133">Transmembrane helix</keyword>
<evidence type="ECO:0000313" key="10">
    <source>
        <dbReference type="EMBL" id="ABK16080.1"/>
    </source>
</evidence>
<dbReference type="EMBL" id="CP000478">
    <property type="protein sequence ID" value="ABK16080.1"/>
    <property type="molecule type" value="Genomic_DNA"/>
</dbReference>
<dbReference type="AlphaFoldDB" id="A0LF78"/>
<evidence type="ECO:0000256" key="1">
    <source>
        <dbReference type="ARBA" id="ARBA00004651"/>
    </source>
</evidence>
<protein>
    <submittedName>
        <fullName evidence="10">Glycosyl transferase, family 39</fullName>
    </submittedName>
</protein>
<dbReference type="STRING" id="335543.Sfum_0380"/>
<evidence type="ECO:0000256" key="5">
    <source>
        <dbReference type="ARBA" id="ARBA00022692"/>
    </source>
</evidence>
<dbReference type="CAZy" id="GT83">
    <property type="family name" value="Glycosyltransferase Family 83"/>
</dbReference>
<dbReference type="InParanoid" id="A0LF78"/>
<feature type="transmembrane region" description="Helical" evidence="8">
    <location>
        <begin position="417"/>
        <end position="436"/>
    </location>
</feature>
<evidence type="ECO:0000256" key="4">
    <source>
        <dbReference type="ARBA" id="ARBA00022679"/>
    </source>
</evidence>
<dbReference type="HOGENOM" id="CLU_019200_1_0_7"/>
<feature type="transmembrane region" description="Helical" evidence="8">
    <location>
        <begin position="269"/>
        <end position="289"/>
    </location>
</feature>
<feature type="transmembrane region" description="Helical" evidence="8">
    <location>
        <begin position="386"/>
        <end position="405"/>
    </location>
</feature>